<name>A0ACB8Y8E9_ARCLA</name>
<keyword evidence="2" id="KW-1185">Reference proteome</keyword>
<reference evidence="2" key="1">
    <citation type="journal article" date="2022" name="Mol. Ecol. Resour.">
        <title>The genomes of chicory, endive, great burdock and yacon provide insights into Asteraceae palaeo-polyploidization history and plant inulin production.</title>
        <authorList>
            <person name="Fan W."/>
            <person name="Wang S."/>
            <person name="Wang H."/>
            <person name="Wang A."/>
            <person name="Jiang F."/>
            <person name="Liu H."/>
            <person name="Zhao H."/>
            <person name="Xu D."/>
            <person name="Zhang Y."/>
        </authorList>
    </citation>
    <scope>NUCLEOTIDE SEQUENCE [LARGE SCALE GENOMIC DNA]</scope>
    <source>
        <strain evidence="2">cv. Niubang</strain>
    </source>
</reference>
<organism evidence="1 2">
    <name type="scientific">Arctium lappa</name>
    <name type="common">Greater burdock</name>
    <name type="synonym">Lappa major</name>
    <dbReference type="NCBI Taxonomy" id="4217"/>
    <lineage>
        <taxon>Eukaryota</taxon>
        <taxon>Viridiplantae</taxon>
        <taxon>Streptophyta</taxon>
        <taxon>Embryophyta</taxon>
        <taxon>Tracheophyta</taxon>
        <taxon>Spermatophyta</taxon>
        <taxon>Magnoliopsida</taxon>
        <taxon>eudicotyledons</taxon>
        <taxon>Gunneridae</taxon>
        <taxon>Pentapetalae</taxon>
        <taxon>asterids</taxon>
        <taxon>campanulids</taxon>
        <taxon>Asterales</taxon>
        <taxon>Asteraceae</taxon>
        <taxon>Carduoideae</taxon>
        <taxon>Cardueae</taxon>
        <taxon>Arctiinae</taxon>
        <taxon>Arctium</taxon>
    </lineage>
</organism>
<sequence>MVCLPQIPPNSRNKIVYEFGSLECLRHSTMALSSTFKERLEQMEDTRNQRLSLLQAEKELQFNKSQTLALKLSGIRHIEQRCLKLDHKVSQQQFVISYLKSQLDRLDSVYLDQIQQFRVLKSEVENLEELEKEKDKYFALKVRDVDEFRARAEIFGAQCQRRVEELRNCVNELNSSFIQLQHSAGYSNNSDIAAAEMRKSELQAAKDNLDRRLASNYRIKAQLQKQLKSFLISRKEWRKSSNVA</sequence>
<comment type="caution">
    <text evidence="1">The sequence shown here is derived from an EMBL/GenBank/DDBJ whole genome shotgun (WGS) entry which is preliminary data.</text>
</comment>
<dbReference type="EMBL" id="CM042059">
    <property type="protein sequence ID" value="KAI3680953.1"/>
    <property type="molecule type" value="Genomic_DNA"/>
</dbReference>
<accession>A0ACB8Y8E9</accession>
<gene>
    <name evidence="1" type="ORF">L6452_35733</name>
</gene>
<proteinExistence type="predicted"/>
<reference evidence="1 2" key="2">
    <citation type="journal article" date="2022" name="Mol. Ecol. Resour.">
        <title>The genomes of chicory, endive, great burdock and yacon provide insights into Asteraceae paleo-polyploidization history and plant inulin production.</title>
        <authorList>
            <person name="Fan W."/>
            <person name="Wang S."/>
            <person name="Wang H."/>
            <person name="Wang A."/>
            <person name="Jiang F."/>
            <person name="Liu H."/>
            <person name="Zhao H."/>
            <person name="Xu D."/>
            <person name="Zhang Y."/>
        </authorList>
    </citation>
    <scope>NUCLEOTIDE SEQUENCE [LARGE SCALE GENOMIC DNA]</scope>
    <source>
        <strain evidence="2">cv. Niubang</strain>
    </source>
</reference>
<protein>
    <submittedName>
        <fullName evidence="1">Uncharacterized protein</fullName>
    </submittedName>
</protein>
<evidence type="ECO:0000313" key="2">
    <source>
        <dbReference type="Proteomes" id="UP001055879"/>
    </source>
</evidence>
<evidence type="ECO:0000313" key="1">
    <source>
        <dbReference type="EMBL" id="KAI3680953.1"/>
    </source>
</evidence>
<dbReference type="Proteomes" id="UP001055879">
    <property type="component" value="Linkage Group LG13"/>
</dbReference>